<dbReference type="PANTHER" id="PTHR43425">
    <property type="entry name" value="OXYGEN-INSENSITIVE NADPH NITROREDUCTASE"/>
    <property type="match status" value="1"/>
</dbReference>
<dbReference type="AlphaFoldDB" id="A0A7D3XN42"/>
<comment type="similarity">
    <text evidence="1 5">Belongs to the flavin oxidoreductase frp family.</text>
</comment>
<dbReference type="GO" id="GO:0016491">
    <property type="term" value="F:oxidoreductase activity"/>
    <property type="evidence" value="ECO:0007669"/>
    <property type="project" value="UniProtKB-UniRule"/>
</dbReference>
<dbReference type="Gene3D" id="3.40.109.10">
    <property type="entry name" value="NADH Oxidase"/>
    <property type="match status" value="1"/>
</dbReference>
<dbReference type="PANTHER" id="PTHR43425:SF2">
    <property type="entry name" value="OXYGEN-INSENSITIVE NADPH NITROREDUCTASE"/>
    <property type="match status" value="1"/>
</dbReference>
<evidence type="ECO:0000256" key="2">
    <source>
        <dbReference type="ARBA" id="ARBA00022630"/>
    </source>
</evidence>
<evidence type="ECO:0000256" key="5">
    <source>
        <dbReference type="PIRNR" id="PIRNR005426"/>
    </source>
</evidence>
<evidence type="ECO:0000256" key="1">
    <source>
        <dbReference type="ARBA" id="ARBA00008366"/>
    </source>
</evidence>
<proteinExistence type="inferred from homology"/>
<dbReference type="Pfam" id="PF00881">
    <property type="entry name" value="Nitroreductase"/>
    <property type="match status" value="1"/>
</dbReference>
<dbReference type="SUPFAM" id="SSF55469">
    <property type="entry name" value="FMN-dependent nitroreductase-like"/>
    <property type="match status" value="1"/>
</dbReference>
<evidence type="ECO:0000313" key="7">
    <source>
        <dbReference type="EMBL" id="QKG80736.1"/>
    </source>
</evidence>
<keyword evidence="4 5" id="KW-0560">Oxidoreductase</keyword>
<feature type="domain" description="Nitroreductase" evidence="6">
    <location>
        <begin position="6"/>
        <end position="159"/>
    </location>
</feature>
<keyword evidence="5" id="KW-0521">NADP</keyword>
<gene>
    <name evidence="7" type="ORF">FHG85_10820</name>
</gene>
<dbReference type="InterPro" id="IPR000415">
    <property type="entry name" value="Nitroreductase-like"/>
</dbReference>
<accession>A0A7D3XN42</accession>
<keyword evidence="2 5" id="KW-0285">Flavoprotein</keyword>
<evidence type="ECO:0000259" key="6">
    <source>
        <dbReference type="Pfam" id="PF00881"/>
    </source>
</evidence>
<dbReference type="InterPro" id="IPR029479">
    <property type="entry name" value="Nitroreductase"/>
</dbReference>
<dbReference type="EMBL" id="CP041345">
    <property type="protein sequence ID" value="QKG80736.1"/>
    <property type="molecule type" value="Genomic_DNA"/>
</dbReference>
<organism evidence="7 8">
    <name type="scientific">Tenuifilum thalassicum</name>
    <dbReference type="NCBI Taxonomy" id="2590900"/>
    <lineage>
        <taxon>Bacteria</taxon>
        <taxon>Pseudomonadati</taxon>
        <taxon>Bacteroidota</taxon>
        <taxon>Bacteroidia</taxon>
        <taxon>Bacteroidales</taxon>
        <taxon>Tenuifilaceae</taxon>
        <taxon>Tenuifilum</taxon>
    </lineage>
</organism>
<keyword evidence="3 5" id="KW-0288">FMN</keyword>
<dbReference type="Proteomes" id="UP000500961">
    <property type="component" value="Chromosome"/>
</dbReference>
<evidence type="ECO:0000256" key="4">
    <source>
        <dbReference type="ARBA" id="ARBA00023002"/>
    </source>
</evidence>
<dbReference type="PIRSF" id="PIRSF005426">
    <property type="entry name" value="Frp"/>
    <property type="match status" value="1"/>
</dbReference>
<evidence type="ECO:0000256" key="3">
    <source>
        <dbReference type="ARBA" id="ARBA00022643"/>
    </source>
</evidence>
<dbReference type="RefSeq" id="WP_173075781.1">
    <property type="nucleotide sequence ID" value="NZ_CP041345.1"/>
</dbReference>
<dbReference type="KEGG" id="ttz:FHG85_10820"/>
<protein>
    <submittedName>
        <fullName evidence="7">NADPH-dependent oxidoreductase</fullName>
    </submittedName>
</protein>
<sequence length="251" mass="28553">MKALLNHRSIRKYKGDPIDDSLLQEILTAGTRASTTGNMQVYSIIVTRDEEVKRQLLPLHFNQQMVMQAPVVLTFCADFNRFNKWCKQRNANPGYDNFLSFFTAAIDALLAAQNVCIAAEEKGLGICYLGTTTYTADKIIEVLKLPKGVVPVTTVVMGYPDEQPELTDRLPLAGVIHHEVYHDYSEGDIDQIYQQKESLPLTKKLLEENKKETLAQIFTDNRYTLKDNVTFSKNLLKVLEQQGFMNNDRTE</sequence>
<evidence type="ECO:0000313" key="8">
    <source>
        <dbReference type="Proteomes" id="UP000500961"/>
    </source>
</evidence>
<reference evidence="7 8" key="1">
    <citation type="submission" date="2019-07" db="EMBL/GenBank/DDBJ databases">
        <title>Thalassofilum flectens gen. nov., sp. nov., a novel moderate thermophilic anaerobe from a shallow sea hot spring in Kunashir Island (Russia), representing a new family in the order Bacteroidales, and proposal of Thalassofilacea fam. nov.</title>
        <authorList>
            <person name="Kochetkova T.V."/>
            <person name="Podosokorskaya O.A."/>
            <person name="Novikov A."/>
            <person name="Elcheninov A.G."/>
            <person name="Toshchakov S.V."/>
            <person name="Kublanov I.V."/>
        </authorList>
    </citation>
    <scope>NUCLEOTIDE SEQUENCE [LARGE SCALE GENOMIC DNA]</scope>
    <source>
        <strain evidence="7 8">38-H</strain>
    </source>
</reference>
<keyword evidence="8" id="KW-1185">Reference proteome</keyword>
<dbReference type="InterPro" id="IPR016446">
    <property type="entry name" value="Flavin_OxRdtase_Frp"/>
</dbReference>
<name>A0A7D3XN42_9BACT</name>